<dbReference type="Gene3D" id="1.10.3730.20">
    <property type="match status" value="1"/>
</dbReference>
<dbReference type="PANTHER" id="PTHR22911:SF137">
    <property type="entry name" value="SOLUTE CARRIER FAMILY 35 MEMBER G2-RELATED"/>
    <property type="match status" value="1"/>
</dbReference>
<evidence type="ECO:0000313" key="4">
    <source>
        <dbReference type="Proteomes" id="UP001634747"/>
    </source>
</evidence>
<dbReference type="InterPro" id="IPR000620">
    <property type="entry name" value="EamA_dom"/>
</dbReference>
<dbReference type="EMBL" id="JBJYXY010000001">
    <property type="protein sequence ID" value="MFN2976913.1"/>
    <property type="molecule type" value="Genomic_DNA"/>
</dbReference>
<keyword evidence="1" id="KW-0472">Membrane</keyword>
<organism evidence="3 4">
    <name type="scientific">Terriglobus aquaticus</name>
    <dbReference type="NCBI Taxonomy" id="940139"/>
    <lineage>
        <taxon>Bacteria</taxon>
        <taxon>Pseudomonadati</taxon>
        <taxon>Acidobacteriota</taxon>
        <taxon>Terriglobia</taxon>
        <taxon>Terriglobales</taxon>
        <taxon>Acidobacteriaceae</taxon>
        <taxon>Terriglobus</taxon>
    </lineage>
</organism>
<name>A0ABW9KP30_9BACT</name>
<evidence type="ECO:0000313" key="3">
    <source>
        <dbReference type="EMBL" id="MFN2976913.1"/>
    </source>
</evidence>
<dbReference type="SUPFAM" id="SSF103481">
    <property type="entry name" value="Multidrug resistance efflux transporter EmrE"/>
    <property type="match status" value="1"/>
</dbReference>
<reference evidence="3 4" key="1">
    <citation type="submission" date="2024-12" db="EMBL/GenBank/DDBJ databases">
        <authorList>
            <person name="Lee Y."/>
        </authorList>
    </citation>
    <scope>NUCLEOTIDE SEQUENCE [LARGE SCALE GENOMIC DNA]</scope>
    <source>
        <strain evidence="3 4">03SUJ4</strain>
    </source>
</reference>
<keyword evidence="1" id="KW-0812">Transmembrane</keyword>
<gene>
    <name evidence="3" type="ORF">ACK2TP_14170</name>
</gene>
<dbReference type="InterPro" id="IPR037185">
    <property type="entry name" value="EmrE-like"/>
</dbReference>
<comment type="caution">
    <text evidence="3">The sequence shown here is derived from an EMBL/GenBank/DDBJ whole genome shotgun (WGS) entry which is preliminary data.</text>
</comment>
<keyword evidence="4" id="KW-1185">Reference proteome</keyword>
<evidence type="ECO:0000259" key="2">
    <source>
        <dbReference type="Pfam" id="PF00892"/>
    </source>
</evidence>
<feature type="domain" description="EamA" evidence="2">
    <location>
        <begin position="2"/>
        <end position="137"/>
    </location>
</feature>
<feature type="transmembrane region" description="Helical" evidence="1">
    <location>
        <begin position="120"/>
        <end position="139"/>
    </location>
</feature>
<protein>
    <submittedName>
        <fullName evidence="3">EamA family transporter</fullName>
    </submittedName>
</protein>
<dbReference type="PANTHER" id="PTHR22911">
    <property type="entry name" value="ACYL-MALONYL CONDENSING ENZYME-RELATED"/>
    <property type="match status" value="1"/>
</dbReference>
<accession>A0ABW9KP30</accession>
<sequence length="140" mass="14736">MTWVGWALLSAFFAAMTALLAKLGVAHVDPNLATAVRTTVVVLFAWAIAVGFGGTRELSTLDRRTMLFLGASGVATALSWLCYFRALALGPASKVAPLDKLSVVFVLVLAWPVLGERPSLMTFVGGGMLTLGAIVLTLAR</sequence>
<dbReference type="RefSeq" id="WP_263414907.1">
    <property type="nucleotide sequence ID" value="NZ_BAABBH010000001.1"/>
</dbReference>
<keyword evidence="1" id="KW-1133">Transmembrane helix</keyword>
<evidence type="ECO:0000256" key="1">
    <source>
        <dbReference type="SAM" id="Phobius"/>
    </source>
</evidence>
<feature type="transmembrane region" description="Helical" evidence="1">
    <location>
        <begin position="66"/>
        <end position="86"/>
    </location>
</feature>
<feature type="transmembrane region" description="Helical" evidence="1">
    <location>
        <begin position="6"/>
        <end position="25"/>
    </location>
</feature>
<proteinExistence type="predicted"/>
<dbReference type="Pfam" id="PF00892">
    <property type="entry name" value="EamA"/>
    <property type="match status" value="1"/>
</dbReference>
<dbReference type="Proteomes" id="UP001634747">
    <property type="component" value="Unassembled WGS sequence"/>
</dbReference>
<feature type="transmembrane region" description="Helical" evidence="1">
    <location>
        <begin position="32"/>
        <end position="54"/>
    </location>
</feature>